<dbReference type="EMBL" id="JANPWB010000003">
    <property type="protein sequence ID" value="KAJ1199170.1"/>
    <property type="molecule type" value="Genomic_DNA"/>
</dbReference>
<dbReference type="AlphaFoldDB" id="A0AAV7VG47"/>
<evidence type="ECO:0000313" key="2">
    <source>
        <dbReference type="EMBL" id="KAJ1199170.1"/>
    </source>
</evidence>
<reference evidence="2" key="1">
    <citation type="journal article" date="2022" name="bioRxiv">
        <title>Sequencing and chromosome-scale assembly of the giantPleurodeles waltlgenome.</title>
        <authorList>
            <person name="Brown T."/>
            <person name="Elewa A."/>
            <person name="Iarovenko S."/>
            <person name="Subramanian E."/>
            <person name="Araus A.J."/>
            <person name="Petzold A."/>
            <person name="Susuki M."/>
            <person name="Suzuki K.-i.T."/>
            <person name="Hayashi T."/>
            <person name="Toyoda A."/>
            <person name="Oliveira C."/>
            <person name="Osipova E."/>
            <person name="Leigh N.D."/>
            <person name="Simon A."/>
            <person name="Yun M.H."/>
        </authorList>
    </citation>
    <scope>NUCLEOTIDE SEQUENCE</scope>
    <source>
        <strain evidence="2">20211129_DDA</strain>
        <tissue evidence="2">Liver</tissue>
    </source>
</reference>
<evidence type="ECO:0000313" key="3">
    <source>
        <dbReference type="Proteomes" id="UP001066276"/>
    </source>
</evidence>
<proteinExistence type="predicted"/>
<dbReference type="Proteomes" id="UP001066276">
    <property type="component" value="Chromosome 2_1"/>
</dbReference>
<feature type="region of interest" description="Disordered" evidence="1">
    <location>
        <begin position="1"/>
        <end position="99"/>
    </location>
</feature>
<comment type="caution">
    <text evidence="2">The sequence shown here is derived from an EMBL/GenBank/DDBJ whole genome shotgun (WGS) entry which is preliminary data.</text>
</comment>
<accession>A0AAV7VG47</accession>
<organism evidence="2 3">
    <name type="scientific">Pleurodeles waltl</name>
    <name type="common">Iberian ribbed newt</name>
    <dbReference type="NCBI Taxonomy" id="8319"/>
    <lineage>
        <taxon>Eukaryota</taxon>
        <taxon>Metazoa</taxon>
        <taxon>Chordata</taxon>
        <taxon>Craniata</taxon>
        <taxon>Vertebrata</taxon>
        <taxon>Euteleostomi</taxon>
        <taxon>Amphibia</taxon>
        <taxon>Batrachia</taxon>
        <taxon>Caudata</taxon>
        <taxon>Salamandroidea</taxon>
        <taxon>Salamandridae</taxon>
        <taxon>Pleurodelinae</taxon>
        <taxon>Pleurodeles</taxon>
    </lineage>
</organism>
<evidence type="ECO:0000256" key="1">
    <source>
        <dbReference type="SAM" id="MobiDB-lite"/>
    </source>
</evidence>
<gene>
    <name evidence="2" type="ORF">NDU88_003008</name>
</gene>
<protein>
    <submittedName>
        <fullName evidence="2">Uncharacterized protein</fullName>
    </submittedName>
</protein>
<sequence length="99" mass="10738">MGVLRGHENSPPGAQRRSQDAMRAGLPPGSTLDQELRRNPHKTKQPGREPGATASGPTRARRRRGQPSVPGAERALLGTKFLPTPPLTDTPISSPLFRW</sequence>
<name>A0AAV7VG47_PLEWA</name>
<keyword evidence="3" id="KW-1185">Reference proteome</keyword>